<dbReference type="PROSITE" id="PS51257">
    <property type="entry name" value="PROKAR_LIPOPROTEIN"/>
    <property type="match status" value="1"/>
</dbReference>
<dbReference type="EMBL" id="PDET01000003">
    <property type="protein sequence ID" value="PRD16516.1"/>
    <property type="molecule type" value="Genomic_DNA"/>
</dbReference>
<dbReference type="Gene3D" id="3.30.1150.10">
    <property type="match status" value="1"/>
</dbReference>
<dbReference type="OrthoDB" id="6691688at2"/>
<dbReference type="SUPFAM" id="SSF74653">
    <property type="entry name" value="TolA/TonB C-terminal domain"/>
    <property type="match status" value="1"/>
</dbReference>
<comment type="caution">
    <text evidence="3">The sequence shown here is derived from an EMBL/GenBank/DDBJ whole genome shotgun (WGS) entry which is preliminary data.</text>
</comment>
<keyword evidence="2" id="KW-1133">Transmembrane helix</keyword>
<keyword evidence="2" id="KW-0812">Transmembrane</keyword>
<keyword evidence="2" id="KW-0472">Membrane</keyword>
<dbReference type="AlphaFoldDB" id="A0A2S9IFE2"/>
<feature type="transmembrane region" description="Helical" evidence="2">
    <location>
        <begin position="12"/>
        <end position="32"/>
    </location>
</feature>
<evidence type="ECO:0000313" key="3">
    <source>
        <dbReference type="EMBL" id="PRD16516.1"/>
    </source>
</evidence>
<reference evidence="3 4" key="1">
    <citation type="submission" date="2017-10" db="EMBL/GenBank/DDBJ databases">
        <title>Draft genome of two endophytic bacteria isolated from 'guarana' Paullinia cupana (Mart.) Ducke.</title>
        <authorList>
            <person name="Siqueira K.A."/>
            <person name="Liotti R.G."/>
            <person name="Mendes T.A."/>
            <person name="Soares M.A."/>
        </authorList>
    </citation>
    <scope>NUCLEOTIDE SEQUENCE [LARGE SCALE GENOMIC DNA]</scope>
    <source>
        <strain evidence="3 4">342</strain>
    </source>
</reference>
<dbReference type="Proteomes" id="UP000239181">
    <property type="component" value="Unassembled WGS sequence"/>
</dbReference>
<sequence length="257" mass="28371">MYLLYRSRHVVSWLPALVIGGCLLFISQHAVLQVKPHYDDKVMELSLAEPEPEPPQPEPIPEPQPEPPPEPQPEPQPEPEPIAEPVVPAPEPVIQQQPIVKPKPKPKPETKPKPVPEKAPKPQERVVQKPSAVSRPVSKPTAPPAPPAPPVPKANAQAVENGYLQALRRELEQRKRYPSGRQASLERPQGNIEVWLEVDRSGRVLASGIASKATSMLLNRAALSSLQSISQLKPFPEEAFAGQRSKRFTATFNYQAP</sequence>
<feature type="compositionally biased region" description="Basic and acidic residues" evidence="1">
    <location>
        <begin position="106"/>
        <end position="127"/>
    </location>
</feature>
<feature type="region of interest" description="Disordered" evidence="1">
    <location>
        <begin position="46"/>
        <end position="155"/>
    </location>
</feature>
<organism evidence="3 4">
    <name type="scientific">Pantoea coffeiphila</name>
    <dbReference type="NCBI Taxonomy" id="1465635"/>
    <lineage>
        <taxon>Bacteria</taxon>
        <taxon>Pseudomonadati</taxon>
        <taxon>Pseudomonadota</taxon>
        <taxon>Gammaproteobacteria</taxon>
        <taxon>Enterobacterales</taxon>
        <taxon>Erwiniaceae</taxon>
        <taxon>Pantoea</taxon>
    </lineage>
</organism>
<keyword evidence="4" id="KW-1185">Reference proteome</keyword>
<name>A0A2S9IFE2_9GAMM</name>
<evidence type="ECO:0000256" key="2">
    <source>
        <dbReference type="SAM" id="Phobius"/>
    </source>
</evidence>
<gene>
    <name evidence="3" type="ORF">CQW29_06860</name>
</gene>
<feature type="compositionally biased region" description="Pro residues" evidence="1">
    <location>
        <begin position="53"/>
        <end position="91"/>
    </location>
</feature>
<proteinExistence type="predicted"/>
<dbReference type="RefSeq" id="WP_105591959.1">
    <property type="nucleotide sequence ID" value="NZ_PDET01000003.1"/>
</dbReference>
<protein>
    <submittedName>
        <fullName evidence="3">Energy transducer TonB</fullName>
    </submittedName>
</protein>
<evidence type="ECO:0000313" key="4">
    <source>
        <dbReference type="Proteomes" id="UP000239181"/>
    </source>
</evidence>
<feature type="compositionally biased region" description="Pro residues" evidence="1">
    <location>
        <begin position="141"/>
        <end position="152"/>
    </location>
</feature>
<accession>A0A2S9IFE2</accession>
<evidence type="ECO:0000256" key="1">
    <source>
        <dbReference type="SAM" id="MobiDB-lite"/>
    </source>
</evidence>